<gene>
    <name evidence="1" type="ORF">M514_08106</name>
</gene>
<accession>A0A085NUY4</accession>
<reference evidence="1" key="1">
    <citation type="journal article" date="2014" name="Nat. Genet.">
        <title>Genome and transcriptome of the porcine whipworm Trichuris suis.</title>
        <authorList>
            <person name="Jex A.R."/>
            <person name="Nejsum P."/>
            <person name="Schwarz E.M."/>
            <person name="Hu L."/>
            <person name="Young N.D."/>
            <person name="Hall R.S."/>
            <person name="Korhonen P.K."/>
            <person name="Liao S."/>
            <person name="Thamsborg S."/>
            <person name="Xia J."/>
            <person name="Xu P."/>
            <person name="Wang S."/>
            <person name="Scheerlinck J.P."/>
            <person name="Hofmann A."/>
            <person name="Sternberg P.W."/>
            <person name="Wang J."/>
            <person name="Gasser R.B."/>
        </authorList>
    </citation>
    <scope>NUCLEOTIDE SEQUENCE [LARGE SCALE GENOMIC DNA]</scope>
    <source>
        <strain evidence="1">DCEP-RM93F</strain>
    </source>
</reference>
<protein>
    <submittedName>
        <fullName evidence="1">Uncharacterized protein</fullName>
    </submittedName>
</protein>
<proteinExistence type="predicted"/>
<dbReference type="EMBL" id="KL367474">
    <property type="protein sequence ID" value="KFD73280.1"/>
    <property type="molecule type" value="Genomic_DNA"/>
</dbReference>
<name>A0A085NUY4_9BILA</name>
<dbReference type="Proteomes" id="UP000030758">
    <property type="component" value="Unassembled WGS sequence"/>
</dbReference>
<dbReference type="AlphaFoldDB" id="A0A085NUY4"/>
<evidence type="ECO:0000313" key="1">
    <source>
        <dbReference type="EMBL" id="KFD73280.1"/>
    </source>
</evidence>
<organism evidence="1">
    <name type="scientific">Trichuris suis</name>
    <name type="common">pig whipworm</name>
    <dbReference type="NCBI Taxonomy" id="68888"/>
    <lineage>
        <taxon>Eukaryota</taxon>
        <taxon>Metazoa</taxon>
        <taxon>Ecdysozoa</taxon>
        <taxon>Nematoda</taxon>
        <taxon>Enoplea</taxon>
        <taxon>Dorylaimia</taxon>
        <taxon>Trichinellida</taxon>
        <taxon>Trichuridae</taxon>
        <taxon>Trichuris</taxon>
    </lineage>
</organism>
<sequence length="127" mass="14338">MPYLVVTVAHSMSSIVVSRLPAKHAIKNLLKLAAAFKRLICINLKRKHCRRRQSSQTVFSLTKGERMAMSRLSNGPMEIEKRAILMQTERGSLKVRRELVSSRDDDAFLPVNVNMVQRGTGLLEASF</sequence>